<dbReference type="SUPFAM" id="SSF53383">
    <property type="entry name" value="PLP-dependent transferases"/>
    <property type="match status" value="1"/>
</dbReference>
<feature type="modified residue" description="N6-(pyridoxal phosphate)lysine" evidence="3">
    <location>
        <position position="202"/>
    </location>
</feature>
<name>A0A809R5I7_9PROT</name>
<dbReference type="Proteomes" id="UP000662914">
    <property type="component" value="Chromosome"/>
</dbReference>
<organism evidence="5 6">
    <name type="scientific">Candidatus Desulfobacillus denitrificans</name>
    <dbReference type="NCBI Taxonomy" id="2608985"/>
    <lineage>
        <taxon>Bacteria</taxon>
        <taxon>Pseudomonadati</taxon>
        <taxon>Pseudomonadota</taxon>
        <taxon>Betaproteobacteria</taxon>
        <taxon>Candidatus Desulfobacillus</taxon>
    </lineage>
</organism>
<evidence type="ECO:0000313" key="6">
    <source>
        <dbReference type="Proteomes" id="UP000662914"/>
    </source>
</evidence>
<evidence type="ECO:0000256" key="2">
    <source>
        <dbReference type="PIRSR" id="PIRSR000390-1"/>
    </source>
</evidence>
<dbReference type="AlphaFoldDB" id="A0A809R5I7"/>
<sequence length="408" mass="44663">MKQQAEQGILAIKGGQPLRTKPFPPWPVFEQDEIDAVAAVLASGRVNYWTGEECRRFEEEFAALSGTRHAISLANGTLALELALHALGIGPGDEVIVPARTFIASASCAVVRGAVPVVADVDPVSQNLTADAVLQRLTFRTRAIVAVHLAGWPCDMEPIVALARSRGIKVIEDCAQAHGATYKGRPVGSLGDCAAFSFCQDKIMTTGGEGGMLVLNDTLQWQKAWAYKDHGKSYDAVFNREHPPGFRWLHESFGSNFRMTEMQAAIGRRQLDKLPAWLAARRRNAALLDEGFASIPGLRLTLPPQGVGHAYYKYYVFVEPEALAPGWDATRINEAVNTEGVPCFAGSCSEIYRERAFADRGWVPPERLPDARRLGETSLMFMVHPTLTEMDMADTVAAVRKVMRVAAR</sequence>
<dbReference type="InterPro" id="IPR000653">
    <property type="entry name" value="DegT/StrS_aminotransferase"/>
</dbReference>
<dbReference type="Pfam" id="PF01041">
    <property type="entry name" value="DegT_DnrJ_EryC1"/>
    <property type="match status" value="1"/>
</dbReference>
<dbReference type="InterPro" id="IPR015424">
    <property type="entry name" value="PyrdxlP-dep_Trfase"/>
</dbReference>
<dbReference type="PANTHER" id="PTHR30244:SF34">
    <property type="entry name" value="DTDP-4-AMINO-4,6-DIDEOXYGALACTOSE TRANSAMINASE"/>
    <property type="match status" value="1"/>
</dbReference>
<feature type="active site" description="Proton acceptor" evidence="2">
    <location>
        <position position="202"/>
    </location>
</feature>
<dbReference type="GO" id="GO:0000271">
    <property type="term" value="P:polysaccharide biosynthetic process"/>
    <property type="evidence" value="ECO:0007669"/>
    <property type="project" value="TreeGrafter"/>
</dbReference>
<dbReference type="KEGG" id="ddz:DSYM_02740"/>
<evidence type="ECO:0000256" key="4">
    <source>
        <dbReference type="RuleBase" id="RU004508"/>
    </source>
</evidence>
<accession>A0A809R5I7</accession>
<dbReference type="GO" id="GO:0030170">
    <property type="term" value="F:pyridoxal phosphate binding"/>
    <property type="evidence" value="ECO:0007669"/>
    <property type="project" value="TreeGrafter"/>
</dbReference>
<dbReference type="EMBL" id="AP021857">
    <property type="protein sequence ID" value="BBO19575.1"/>
    <property type="molecule type" value="Genomic_DNA"/>
</dbReference>
<comment type="similarity">
    <text evidence="1 4">Belongs to the DegT/DnrJ/EryC1 family.</text>
</comment>
<protein>
    <submittedName>
        <fullName evidence="5">Aminotransferase</fullName>
    </submittedName>
</protein>
<dbReference type="PANTHER" id="PTHR30244">
    <property type="entry name" value="TRANSAMINASE"/>
    <property type="match status" value="1"/>
</dbReference>
<keyword evidence="5" id="KW-0032">Aminotransferase</keyword>
<evidence type="ECO:0000313" key="5">
    <source>
        <dbReference type="EMBL" id="BBO19575.1"/>
    </source>
</evidence>
<dbReference type="InterPro" id="IPR015422">
    <property type="entry name" value="PyrdxlP-dep_Trfase_small"/>
</dbReference>
<gene>
    <name evidence="5" type="ORF">DSYM_02740</name>
</gene>
<proteinExistence type="inferred from homology"/>
<dbReference type="InterPro" id="IPR015421">
    <property type="entry name" value="PyrdxlP-dep_Trfase_major"/>
</dbReference>
<reference evidence="5" key="1">
    <citation type="journal article" name="DNA Res.">
        <title>The physiological potential of anammox bacteria as revealed by their core genome structure.</title>
        <authorList>
            <person name="Okubo T."/>
            <person name="Toyoda A."/>
            <person name="Fukuhara K."/>
            <person name="Uchiyama I."/>
            <person name="Harigaya Y."/>
            <person name="Kuroiwa M."/>
            <person name="Suzuki T."/>
            <person name="Murakami Y."/>
            <person name="Suwa Y."/>
            <person name="Takami H."/>
        </authorList>
    </citation>
    <scope>NUCLEOTIDE SEQUENCE</scope>
    <source>
        <strain evidence="5">317325-3</strain>
    </source>
</reference>
<dbReference type="PIRSF" id="PIRSF000390">
    <property type="entry name" value="PLP_StrS"/>
    <property type="match status" value="1"/>
</dbReference>
<dbReference type="Gene3D" id="3.40.640.10">
    <property type="entry name" value="Type I PLP-dependent aspartate aminotransferase-like (Major domain)"/>
    <property type="match status" value="1"/>
</dbReference>
<evidence type="ECO:0000256" key="1">
    <source>
        <dbReference type="ARBA" id="ARBA00037999"/>
    </source>
</evidence>
<dbReference type="GO" id="GO:0008483">
    <property type="term" value="F:transaminase activity"/>
    <property type="evidence" value="ECO:0007669"/>
    <property type="project" value="UniProtKB-KW"/>
</dbReference>
<dbReference type="Gene3D" id="3.90.1150.10">
    <property type="entry name" value="Aspartate Aminotransferase, domain 1"/>
    <property type="match status" value="1"/>
</dbReference>
<keyword evidence="3 4" id="KW-0663">Pyridoxal phosphate</keyword>
<evidence type="ECO:0000256" key="3">
    <source>
        <dbReference type="PIRSR" id="PIRSR000390-2"/>
    </source>
</evidence>
<dbReference type="CDD" id="cd00616">
    <property type="entry name" value="AHBA_syn"/>
    <property type="match status" value="1"/>
</dbReference>
<keyword evidence="5" id="KW-0808">Transferase</keyword>